<evidence type="ECO:0000313" key="2">
    <source>
        <dbReference type="EMBL" id="KAK7042254.1"/>
    </source>
</evidence>
<evidence type="ECO:0000256" key="1">
    <source>
        <dbReference type="SAM" id="MobiDB-lite"/>
    </source>
</evidence>
<organism evidence="2 3">
    <name type="scientific">Favolaschia claudopus</name>
    <dbReference type="NCBI Taxonomy" id="2862362"/>
    <lineage>
        <taxon>Eukaryota</taxon>
        <taxon>Fungi</taxon>
        <taxon>Dikarya</taxon>
        <taxon>Basidiomycota</taxon>
        <taxon>Agaricomycotina</taxon>
        <taxon>Agaricomycetes</taxon>
        <taxon>Agaricomycetidae</taxon>
        <taxon>Agaricales</taxon>
        <taxon>Marasmiineae</taxon>
        <taxon>Mycenaceae</taxon>
        <taxon>Favolaschia</taxon>
    </lineage>
</organism>
<dbReference type="Proteomes" id="UP001362999">
    <property type="component" value="Unassembled WGS sequence"/>
</dbReference>
<protein>
    <submittedName>
        <fullName evidence="2">Uncharacterized protein</fullName>
    </submittedName>
</protein>
<proteinExistence type="predicted"/>
<dbReference type="EMBL" id="JAWWNJ010000013">
    <property type="protein sequence ID" value="KAK7042254.1"/>
    <property type="molecule type" value="Genomic_DNA"/>
</dbReference>
<evidence type="ECO:0000313" key="3">
    <source>
        <dbReference type="Proteomes" id="UP001362999"/>
    </source>
</evidence>
<dbReference type="AlphaFoldDB" id="A0AAW0CQI3"/>
<comment type="caution">
    <text evidence="2">The sequence shown here is derived from an EMBL/GenBank/DDBJ whole genome shotgun (WGS) entry which is preliminary data.</text>
</comment>
<feature type="compositionally biased region" description="Polar residues" evidence="1">
    <location>
        <begin position="146"/>
        <end position="165"/>
    </location>
</feature>
<feature type="compositionally biased region" description="Basic and acidic residues" evidence="1">
    <location>
        <begin position="131"/>
        <end position="145"/>
    </location>
</feature>
<name>A0AAW0CQI3_9AGAR</name>
<sequence>MLIPLAALTLLATASILGPFSLIIRSLRRVFRPFPAARIQIHTRRDSVAVNAEQPYYTLFLRAFTSIVTSVRSSSPPATLLPVFHELNPPHPSSTNLPPNSPSDHVSEVPIHSLESKPEGVAPDLTAVADSKPDESEEVTERDTNSPRNVTQTPCSQSRKGSSPSPRRVYADFTIGWDDVWPNDRCFPPSHLKLAYSSYYNAFTFVPQAPSPPALDISIDSETESEDYDLDTLDCASDEELISAFHSLTISDAGTSPAPTSPPKDPCCTSPPAGLSPFCPPPIPTPIPPQTLASTTWRLEWY</sequence>
<gene>
    <name evidence="2" type="ORF">R3P38DRAFT_3348302</name>
</gene>
<reference evidence="2 3" key="1">
    <citation type="journal article" date="2024" name="J Genomics">
        <title>Draft genome sequencing and assembly of Favolaschia claudopus CIRM-BRFM 2984 isolated from oak limbs.</title>
        <authorList>
            <person name="Navarro D."/>
            <person name="Drula E."/>
            <person name="Chaduli D."/>
            <person name="Cazenave R."/>
            <person name="Ahrendt S."/>
            <person name="Wang J."/>
            <person name="Lipzen A."/>
            <person name="Daum C."/>
            <person name="Barry K."/>
            <person name="Grigoriev I.V."/>
            <person name="Favel A."/>
            <person name="Rosso M.N."/>
            <person name="Martin F."/>
        </authorList>
    </citation>
    <scope>NUCLEOTIDE SEQUENCE [LARGE SCALE GENOMIC DNA]</scope>
    <source>
        <strain evidence="2 3">CIRM-BRFM 2984</strain>
    </source>
</reference>
<keyword evidence="3" id="KW-1185">Reference proteome</keyword>
<feature type="region of interest" description="Disordered" evidence="1">
    <location>
        <begin position="83"/>
        <end position="167"/>
    </location>
</feature>
<accession>A0AAW0CQI3</accession>